<proteinExistence type="predicted"/>
<feature type="repeat" description="PPR" evidence="2">
    <location>
        <begin position="169"/>
        <end position="203"/>
    </location>
</feature>
<dbReference type="EMBL" id="MVGT01002390">
    <property type="protein sequence ID" value="OVA07981.1"/>
    <property type="molecule type" value="Genomic_DNA"/>
</dbReference>
<gene>
    <name evidence="4" type="ORF">BVC80_1433g31</name>
</gene>
<feature type="domain" description="DYW" evidence="3">
    <location>
        <begin position="516"/>
        <end position="608"/>
    </location>
</feature>
<feature type="repeat" description="PPR" evidence="2">
    <location>
        <begin position="67"/>
        <end position="101"/>
    </location>
</feature>
<protein>
    <submittedName>
        <fullName evidence="4">Pentatricopeptide repeat</fullName>
    </submittedName>
</protein>
<dbReference type="InParanoid" id="A0A200QBW7"/>
<dbReference type="Pfam" id="PF20430">
    <property type="entry name" value="Eplus_motif"/>
    <property type="match status" value="1"/>
</dbReference>
<sequence>MTTTSHFHHLLKKCTNLKQLNQIHAHLTTTGLLHLDVRLLGRLLSSAATSDNLHYTSLLFSQLHHPNIFFYNTMIKAHSKTATSLNSISIYAQLLRAGILPDIYTFPLLLKACTQVPEAFPQGCSVHGQAIKFALDSYIYVNNALIHFYSINGHIKDARKLFDTSKDLDVVSWNSMLSAYARIGDMATAKKLFDEMPERNSISWSALISGYVQCGLSKEALGIFLRMQVELVKFSDITLVSVLSACAHLGAHEQGKWVHGYLKSNEIEVSVFLGTSLIDMYAKCGEVDLALDVFNGMKERNLLVWSTMIKGLAMHGRGNEALDLFFHMEKAGIVPDDIAFIGVLCACTHAGLIDQGRQIFDSMSSVYGIVPKVEHYGCMVDLLARNGMLNEARIIIETMPMQPDALIWGALMAGCRFYQNVELGEFVVKNLIQLEPENGGVYVLLSNIYAASGRLEDARKARELMETTGATKIAGCSSIEIRGKLHEFIVGDKSHPQIREILVKWEEIERFLSLEGYVCNKTEVLLDIDEEDKEHALAKHSEKLAIAFGLLSSSDGVAIRIVKNLRVCSDCHHVTKLISRIYNREIVVRDRTRFHHFKDGKCSCNDYW</sequence>
<dbReference type="GO" id="GO:0009451">
    <property type="term" value="P:RNA modification"/>
    <property type="evidence" value="ECO:0007669"/>
    <property type="project" value="InterPro"/>
</dbReference>
<dbReference type="OMA" id="HHPNIFF"/>
<dbReference type="InterPro" id="IPR046848">
    <property type="entry name" value="E_motif"/>
</dbReference>
<evidence type="ECO:0000259" key="3">
    <source>
        <dbReference type="Pfam" id="PF14432"/>
    </source>
</evidence>
<evidence type="ECO:0000256" key="1">
    <source>
        <dbReference type="ARBA" id="ARBA00022737"/>
    </source>
</evidence>
<dbReference type="PANTHER" id="PTHR47926:SF365">
    <property type="entry name" value="DYW DOMAIN-CONTAINING PROTEIN"/>
    <property type="match status" value="1"/>
</dbReference>
<evidence type="ECO:0000313" key="5">
    <source>
        <dbReference type="Proteomes" id="UP000195402"/>
    </source>
</evidence>
<dbReference type="FunFam" id="1.25.40.10:FF:000184">
    <property type="entry name" value="Pentatricopeptide repeat-containing protein, chloroplastic"/>
    <property type="match status" value="1"/>
</dbReference>
<reference evidence="4 5" key="1">
    <citation type="journal article" date="2017" name="Mol. Plant">
        <title>The Genome of Medicinal Plant Macleaya cordata Provides New Insights into Benzylisoquinoline Alkaloids Metabolism.</title>
        <authorList>
            <person name="Liu X."/>
            <person name="Liu Y."/>
            <person name="Huang P."/>
            <person name="Ma Y."/>
            <person name="Qing Z."/>
            <person name="Tang Q."/>
            <person name="Cao H."/>
            <person name="Cheng P."/>
            <person name="Zheng Y."/>
            <person name="Yuan Z."/>
            <person name="Zhou Y."/>
            <person name="Liu J."/>
            <person name="Tang Z."/>
            <person name="Zhuo Y."/>
            <person name="Zhang Y."/>
            <person name="Yu L."/>
            <person name="Huang J."/>
            <person name="Yang P."/>
            <person name="Peng Q."/>
            <person name="Zhang J."/>
            <person name="Jiang W."/>
            <person name="Zhang Z."/>
            <person name="Lin K."/>
            <person name="Ro D.K."/>
            <person name="Chen X."/>
            <person name="Xiong X."/>
            <person name="Shang Y."/>
            <person name="Huang S."/>
            <person name="Zeng J."/>
        </authorList>
    </citation>
    <scope>NUCLEOTIDE SEQUENCE [LARGE SCALE GENOMIC DNA]</scope>
    <source>
        <strain evidence="5">cv. BLH2017</strain>
        <tissue evidence="4">Root</tissue>
    </source>
</reference>
<keyword evidence="5" id="KW-1185">Reference proteome</keyword>
<organism evidence="4 5">
    <name type="scientific">Macleaya cordata</name>
    <name type="common">Five-seeded plume-poppy</name>
    <name type="synonym">Bocconia cordata</name>
    <dbReference type="NCBI Taxonomy" id="56857"/>
    <lineage>
        <taxon>Eukaryota</taxon>
        <taxon>Viridiplantae</taxon>
        <taxon>Streptophyta</taxon>
        <taxon>Embryophyta</taxon>
        <taxon>Tracheophyta</taxon>
        <taxon>Spermatophyta</taxon>
        <taxon>Magnoliopsida</taxon>
        <taxon>Ranunculales</taxon>
        <taxon>Papaveraceae</taxon>
        <taxon>Papaveroideae</taxon>
        <taxon>Macleaya</taxon>
    </lineage>
</organism>
<dbReference type="OrthoDB" id="185373at2759"/>
<comment type="caution">
    <text evidence="4">The sequence shown here is derived from an EMBL/GenBank/DDBJ whole genome shotgun (WGS) entry which is preliminary data.</text>
</comment>
<feature type="repeat" description="PPR" evidence="2">
    <location>
        <begin position="301"/>
        <end position="335"/>
    </location>
</feature>
<dbReference type="InterPro" id="IPR032867">
    <property type="entry name" value="DYW_dom"/>
</dbReference>
<evidence type="ECO:0000256" key="2">
    <source>
        <dbReference type="PROSITE-ProRule" id="PRU00708"/>
    </source>
</evidence>
<dbReference type="FunFam" id="1.25.40.10:FF:000348">
    <property type="entry name" value="Pentatricopeptide repeat-containing protein chloroplastic"/>
    <property type="match status" value="1"/>
</dbReference>
<feature type="repeat" description="PPR" evidence="2">
    <location>
        <begin position="270"/>
        <end position="300"/>
    </location>
</feature>
<dbReference type="Proteomes" id="UP000195402">
    <property type="component" value="Unassembled WGS sequence"/>
</dbReference>
<dbReference type="InterPro" id="IPR002885">
    <property type="entry name" value="PPR_rpt"/>
</dbReference>
<keyword evidence="1" id="KW-0677">Repeat</keyword>
<name>A0A200QBW7_MACCD</name>
<dbReference type="PROSITE" id="PS51375">
    <property type="entry name" value="PPR"/>
    <property type="match status" value="4"/>
</dbReference>
<dbReference type="InterPro" id="IPR046849">
    <property type="entry name" value="E2_motif"/>
</dbReference>
<dbReference type="Gene3D" id="1.25.40.10">
    <property type="entry name" value="Tetratricopeptide repeat domain"/>
    <property type="match status" value="3"/>
</dbReference>
<dbReference type="Pfam" id="PF01535">
    <property type="entry name" value="PPR"/>
    <property type="match status" value="6"/>
</dbReference>
<accession>A0A200QBW7</accession>
<dbReference type="AlphaFoldDB" id="A0A200QBW7"/>
<dbReference type="NCBIfam" id="TIGR00756">
    <property type="entry name" value="PPR"/>
    <property type="match status" value="4"/>
</dbReference>
<dbReference type="Pfam" id="PF14432">
    <property type="entry name" value="DYW_deaminase"/>
    <property type="match status" value="1"/>
</dbReference>
<dbReference type="PANTHER" id="PTHR47926">
    <property type="entry name" value="PENTATRICOPEPTIDE REPEAT-CONTAINING PROTEIN"/>
    <property type="match status" value="1"/>
</dbReference>
<dbReference type="InterPro" id="IPR046960">
    <property type="entry name" value="PPR_At4g14850-like_plant"/>
</dbReference>
<dbReference type="Pfam" id="PF20431">
    <property type="entry name" value="E_motif"/>
    <property type="match status" value="1"/>
</dbReference>
<dbReference type="GO" id="GO:0003723">
    <property type="term" value="F:RNA binding"/>
    <property type="evidence" value="ECO:0007669"/>
    <property type="project" value="InterPro"/>
</dbReference>
<dbReference type="InterPro" id="IPR011990">
    <property type="entry name" value="TPR-like_helical_dom_sf"/>
</dbReference>
<dbReference type="GO" id="GO:0008270">
    <property type="term" value="F:zinc ion binding"/>
    <property type="evidence" value="ECO:0007669"/>
    <property type="project" value="InterPro"/>
</dbReference>
<evidence type="ECO:0000313" key="4">
    <source>
        <dbReference type="EMBL" id="OVA07981.1"/>
    </source>
</evidence>